<dbReference type="Gene3D" id="3.30.160.60">
    <property type="entry name" value="Classic Zinc Finger"/>
    <property type="match status" value="4"/>
</dbReference>
<dbReference type="PROSITE" id="PS00028">
    <property type="entry name" value="ZINC_FINGER_C2H2_1"/>
    <property type="match status" value="1"/>
</dbReference>
<protein>
    <submittedName>
        <fullName evidence="10">Zinc finger protein 775</fullName>
    </submittedName>
</protein>
<feature type="domain" description="C2H2-type" evidence="9">
    <location>
        <begin position="155"/>
        <end position="182"/>
    </location>
</feature>
<dbReference type="PROSITE" id="PS50157">
    <property type="entry name" value="ZINC_FINGER_C2H2_2"/>
    <property type="match status" value="3"/>
</dbReference>
<keyword evidence="4 7" id="KW-0863">Zinc-finger</keyword>
<dbReference type="EMBL" id="VSRR010000758">
    <property type="protein sequence ID" value="MPC19287.1"/>
    <property type="molecule type" value="Genomic_DNA"/>
</dbReference>
<evidence type="ECO:0000256" key="8">
    <source>
        <dbReference type="SAM" id="MobiDB-lite"/>
    </source>
</evidence>
<keyword evidence="3" id="KW-0677">Repeat</keyword>
<dbReference type="AlphaFoldDB" id="A0A5B7DDI8"/>
<dbReference type="Proteomes" id="UP000324222">
    <property type="component" value="Unassembled WGS sequence"/>
</dbReference>
<feature type="region of interest" description="Disordered" evidence="8">
    <location>
        <begin position="106"/>
        <end position="129"/>
    </location>
</feature>
<evidence type="ECO:0000259" key="9">
    <source>
        <dbReference type="PROSITE" id="PS50157"/>
    </source>
</evidence>
<dbReference type="Pfam" id="PF00096">
    <property type="entry name" value="zf-C2H2"/>
    <property type="match status" value="2"/>
</dbReference>
<dbReference type="InterPro" id="IPR013087">
    <property type="entry name" value="Znf_C2H2_type"/>
</dbReference>
<feature type="compositionally biased region" description="Polar residues" evidence="8">
    <location>
        <begin position="120"/>
        <end position="129"/>
    </location>
</feature>
<evidence type="ECO:0000313" key="11">
    <source>
        <dbReference type="Proteomes" id="UP000324222"/>
    </source>
</evidence>
<comment type="caution">
    <text evidence="10">The sequence shown here is derived from an EMBL/GenBank/DDBJ whole genome shotgun (WGS) entry which is preliminary data.</text>
</comment>
<dbReference type="SMART" id="SM00355">
    <property type="entry name" value="ZnF_C2H2"/>
    <property type="match status" value="4"/>
</dbReference>
<dbReference type="PANTHER" id="PTHR24406">
    <property type="entry name" value="TRANSCRIPTIONAL REPRESSOR CTCFL-RELATED"/>
    <property type="match status" value="1"/>
</dbReference>
<evidence type="ECO:0000256" key="4">
    <source>
        <dbReference type="ARBA" id="ARBA00022771"/>
    </source>
</evidence>
<dbReference type="OrthoDB" id="6359816at2759"/>
<gene>
    <name evidence="10" type="primary">Znf775</name>
    <name evidence="10" type="ORF">E2C01_012200</name>
</gene>
<keyword evidence="6" id="KW-0539">Nucleus</keyword>
<keyword evidence="2" id="KW-0479">Metal-binding</keyword>
<evidence type="ECO:0000256" key="6">
    <source>
        <dbReference type="ARBA" id="ARBA00023242"/>
    </source>
</evidence>
<dbReference type="FunFam" id="3.30.160.60:FF:000065">
    <property type="entry name" value="B-cell CLL/lymphoma 6, member B"/>
    <property type="match status" value="1"/>
</dbReference>
<proteinExistence type="predicted"/>
<keyword evidence="11" id="KW-1185">Reference proteome</keyword>
<keyword evidence="5" id="KW-0862">Zinc</keyword>
<dbReference type="GO" id="GO:0008270">
    <property type="term" value="F:zinc ion binding"/>
    <property type="evidence" value="ECO:0007669"/>
    <property type="project" value="UniProtKB-KW"/>
</dbReference>
<comment type="subcellular location">
    <subcellularLocation>
        <location evidence="1">Nucleus</location>
    </subcellularLocation>
</comment>
<evidence type="ECO:0000256" key="5">
    <source>
        <dbReference type="ARBA" id="ARBA00022833"/>
    </source>
</evidence>
<accession>A0A5B7DDI8</accession>
<dbReference type="GO" id="GO:0005634">
    <property type="term" value="C:nucleus"/>
    <property type="evidence" value="ECO:0007669"/>
    <property type="project" value="UniProtKB-SubCell"/>
</dbReference>
<feature type="domain" description="C2H2-type" evidence="9">
    <location>
        <begin position="21"/>
        <end position="49"/>
    </location>
</feature>
<organism evidence="10 11">
    <name type="scientific">Portunus trituberculatus</name>
    <name type="common">Swimming crab</name>
    <name type="synonym">Neptunus trituberculatus</name>
    <dbReference type="NCBI Taxonomy" id="210409"/>
    <lineage>
        <taxon>Eukaryota</taxon>
        <taxon>Metazoa</taxon>
        <taxon>Ecdysozoa</taxon>
        <taxon>Arthropoda</taxon>
        <taxon>Crustacea</taxon>
        <taxon>Multicrustacea</taxon>
        <taxon>Malacostraca</taxon>
        <taxon>Eumalacostraca</taxon>
        <taxon>Eucarida</taxon>
        <taxon>Decapoda</taxon>
        <taxon>Pleocyemata</taxon>
        <taxon>Brachyura</taxon>
        <taxon>Eubrachyura</taxon>
        <taxon>Portunoidea</taxon>
        <taxon>Portunidae</taxon>
        <taxon>Portuninae</taxon>
        <taxon>Portunus</taxon>
    </lineage>
</organism>
<evidence type="ECO:0000256" key="1">
    <source>
        <dbReference type="ARBA" id="ARBA00004123"/>
    </source>
</evidence>
<dbReference type="SUPFAM" id="SSF57667">
    <property type="entry name" value="beta-beta-alpha zinc fingers"/>
    <property type="match status" value="2"/>
</dbReference>
<evidence type="ECO:0000256" key="3">
    <source>
        <dbReference type="ARBA" id="ARBA00022737"/>
    </source>
</evidence>
<dbReference type="FunFam" id="3.30.160.60:FF:000100">
    <property type="entry name" value="Zinc finger 45-like"/>
    <property type="match status" value="1"/>
</dbReference>
<sequence length="207" mass="23826">MVIGRELSVAQRVATPEGLALTCPYCYRSTFKQTSDLKRHIRIHTGEKPFSCQYCAYSAVRREHLNDHLWRRHRILAKKRTHSLILNSESDGDLLFLQQVRRPPLQSLLSPSTPGRPLPHQQQVSTSSSLPEMPAMMSARFVAPPHASPLISKFFQCPLCPKSYDYRGSLDIHMRTHTGDAPFACPHCPLRTKDRSNLRRHIKRRHR</sequence>
<reference evidence="10 11" key="1">
    <citation type="submission" date="2019-05" db="EMBL/GenBank/DDBJ databases">
        <title>Another draft genome of Portunus trituberculatus and its Hox gene families provides insights of decapod evolution.</title>
        <authorList>
            <person name="Jeong J.-H."/>
            <person name="Song I."/>
            <person name="Kim S."/>
            <person name="Choi T."/>
            <person name="Kim D."/>
            <person name="Ryu S."/>
            <person name="Kim W."/>
        </authorList>
    </citation>
    <scope>NUCLEOTIDE SEQUENCE [LARGE SCALE GENOMIC DNA]</scope>
    <source>
        <tissue evidence="10">Muscle</tissue>
    </source>
</reference>
<evidence type="ECO:0000256" key="7">
    <source>
        <dbReference type="PROSITE-ProRule" id="PRU00042"/>
    </source>
</evidence>
<evidence type="ECO:0000313" key="10">
    <source>
        <dbReference type="EMBL" id="MPC19287.1"/>
    </source>
</evidence>
<dbReference type="InterPro" id="IPR050888">
    <property type="entry name" value="ZnF_C2H2-type_TF"/>
</dbReference>
<evidence type="ECO:0000256" key="2">
    <source>
        <dbReference type="ARBA" id="ARBA00022723"/>
    </source>
</evidence>
<dbReference type="InterPro" id="IPR036236">
    <property type="entry name" value="Znf_C2H2_sf"/>
</dbReference>
<name>A0A5B7DDI8_PORTR</name>
<feature type="domain" description="C2H2-type" evidence="9">
    <location>
        <begin position="183"/>
        <end position="207"/>
    </location>
</feature>